<name>A0A2U9S325_9PROT</name>
<evidence type="ECO:0000256" key="14">
    <source>
        <dbReference type="ARBA" id="ARBA00023235"/>
    </source>
</evidence>
<evidence type="ECO:0000313" key="21">
    <source>
        <dbReference type="EMBL" id="AWU92906.1"/>
    </source>
</evidence>
<comment type="cofactor">
    <cofactor evidence="1">
        <name>Mg(2+)</name>
        <dbReference type="ChEBI" id="CHEBI:18420"/>
    </cofactor>
</comment>
<dbReference type="InterPro" id="IPR032284">
    <property type="entry name" value="RecQ_Zn-bd"/>
</dbReference>
<dbReference type="SUPFAM" id="SSF47819">
    <property type="entry name" value="HRDC-like"/>
    <property type="match status" value="1"/>
</dbReference>
<reference evidence="21 22" key="1">
    <citation type="journal article" date="2019" name="Int. J. Syst. Evol. Microbiol.">
        <title>Azospirillum ramasamyi sp. nov., a novel diazotrophic bacterium isolated from fermented bovine products.</title>
        <authorList>
            <person name="Anandham R."/>
            <person name="Heo J."/>
            <person name="Krishnamoorthy R."/>
            <person name="SenthilKumar M."/>
            <person name="Gopal N.O."/>
            <person name="Kim S.J."/>
            <person name="Kwon S.W."/>
        </authorList>
    </citation>
    <scope>NUCLEOTIDE SEQUENCE [LARGE SCALE GENOMIC DNA]</scope>
    <source>
        <strain evidence="21 22">M2T2B2</strain>
    </source>
</reference>
<dbReference type="FunFam" id="3.40.50.300:FF:000156">
    <property type="entry name" value="ATP-dependent DNA helicase recQ"/>
    <property type="match status" value="1"/>
</dbReference>
<evidence type="ECO:0000256" key="8">
    <source>
        <dbReference type="ARBA" id="ARBA00022806"/>
    </source>
</evidence>
<feature type="domain" description="Helicase C-terminal" evidence="20">
    <location>
        <begin position="234"/>
        <end position="382"/>
    </location>
</feature>
<dbReference type="FunFam" id="3.40.50.300:FF:001389">
    <property type="entry name" value="ATP-dependent DNA helicase RecQ"/>
    <property type="match status" value="1"/>
</dbReference>
<accession>A0A2U9S325</accession>
<dbReference type="InterPro" id="IPR018982">
    <property type="entry name" value="RQC_domain"/>
</dbReference>
<evidence type="ECO:0000256" key="2">
    <source>
        <dbReference type="ARBA" id="ARBA00001947"/>
    </source>
</evidence>
<dbReference type="GO" id="GO:0005737">
    <property type="term" value="C:cytoplasm"/>
    <property type="evidence" value="ECO:0007669"/>
    <property type="project" value="TreeGrafter"/>
</dbReference>
<dbReference type="GO" id="GO:0006281">
    <property type="term" value="P:DNA repair"/>
    <property type="evidence" value="ECO:0007669"/>
    <property type="project" value="UniProtKB-KW"/>
</dbReference>
<dbReference type="InterPro" id="IPR004589">
    <property type="entry name" value="DNA_helicase_ATP-dep_RecQ"/>
</dbReference>
<dbReference type="PANTHER" id="PTHR13710:SF105">
    <property type="entry name" value="ATP-DEPENDENT DNA HELICASE Q1"/>
    <property type="match status" value="1"/>
</dbReference>
<dbReference type="InterPro" id="IPR014001">
    <property type="entry name" value="Helicase_ATP-bd"/>
</dbReference>
<dbReference type="NCBIfam" id="TIGR01389">
    <property type="entry name" value="recQ"/>
    <property type="match status" value="1"/>
</dbReference>
<evidence type="ECO:0000256" key="17">
    <source>
        <dbReference type="SAM" id="MobiDB-lite"/>
    </source>
</evidence>
<dbReference type="KEGG" id="azm:DM194_00650"/>
<feature type="domain" description="HRDC" evidence="18">
    <location>
        <begin position="568"/>
        <end position="642"/>
    </location>
</feature>
<dbReference type="Gene3D" id="1.10.150.80">
    <property type="entry name" value="HRDC domain"/>
    <property type="match status" value="1"/>
</dbReference>
<dbReference type="Pfam" id="PF16124">
    <property type="entry name" value="RecQ_Zn_bind"/>
    <property type="match status" value="1"/>
</dbReference>
<dbReference type="Gene3D" id="1.10.10.10">
    <property type="entry name" value="Winged helix-like DNA-binding domain superfamily/Winged helix DNA-binding domain"/>
    <property type="match status" value="1"/>
</dbReference>
<keyword evidence="22" id="KW-1185">Reference proteome</keyword>
<keyword evidence="8 21" id="KW-0347">Helicase</keyword>
<keyword evidence="7" id="KW-0378">Hydrolase</keyword>
<dbReference type="Pfam" id="PF09382">
    <property type="entry name" value="RQC"/>
    <property type="match status" value="1"/>
</dbReference>
<dbReference type="EC" id="5.6.2.4" evidence="16"/>
<dbReference type="SMART" id="SM00490">
    <property type="entry name" value="HELICc"/>
    <property type="match status" value="1"/>
</dbReference>
<keyword evidence="5" id="KW-0547">Nucleotide-binding</keyword>
<evidence type="ECO:0000256" key="10">
    <source>
        <dbReference type="ARBA" id="ARBA00022840"/>
    </source>
</evidence>
<keyword evidence="10" id="KW-0067">ATP-binding</keyword>
<dbReference type="GO" id="GO:0003677">
    <property type="term" value="F:DNA binding"/>
    <property type="evidence" value="ECO:0007669"/>
    <property type="project" value="UniProtKB-KW"/>
</dbReference>
<dbReference type="InterPro" id="IPR010997">
    <property type="entry name" value="HRDC-like_sf"/>
</dbReference>
<dbReference type="PROSITE" id="PS51194">
    <property type="entry name" value="HELICASE_CTER"/>
    <property type="match status" value="1"/>
</dbReference>
<dbReference type="GO" id="GO:0009432">
    <property type="term" value="P:SOS response"/>
    <property type="evidence" value="ECO:0007669"/>
    <property type="project" value="UniProtKB-UniRule"/>
</dbReference>
<dbReference type="AlphaFoldDB" id="A0A2U9S325"/>
<dbReference type="EMBL" id="CP029829">
    <property type="protein sequence ID" value="AWU92906.1"/>
    <property type="molecule type" value="Genomic_DNA"/>
</dbReference>
<evidence type="ECO:0000256" key="15">
    <source>
        <dbReference type="ARBA" id="ARBA00034617"/>
    </source>
</evidence>
<dbReference type="PANTHER" id="PTHR13710">
    <property type="entry name" value="DNA HELICASE RECQ FAMILY MEMBER"/>
    <property type="match status" value="1"/>
</dbReference>
<dbReference type="SMART" id="SM00956">
    <property type="entry name" value="RQC"/>
    <property type="match status" value="1"/>
</dbReference>
<dbReference type="GO" id="GO:0043590">
    <property type="term" value="C:bacterial nucleoid"/>
    <property type="evidence" value="ECO:0007669"/>
    <property type="project" value="TreeGrafter"/>
</dbReference>
<dbReference type="InterPro" id="IPR044876">
    <property type="entry name" value="HRDC_dom_sf"/>
</dbReference>
<evidence type="ECO:0000256" key="6">
    <source>
        <dbReference type="ARBA" id="ARBA00022763"/>
    </source>
</evidence>
<dbReference type="NCBIfam" id="TIGR00614">
    <property type="entry name" value="recQ_fam"/>
    <property type="match status" value="1"/>
</dbReference>
<sequence>MDSLFSYSNPGASDDAPGQHPATALDALRTVFGYDSFRGQQADIIDHVVRGGDALVLMPTGGGKSLCYQIPALVRDGVTVVVSPLIALMRDQVTALRELGVRAAFLNSSLGPAEAREVERAMVQGEIDLVYVAPERLVTPRFLDLLDRTRLALFALDEAHCVSQWGHDFRPEYLQLSILHERHPTVPRIALTATADVQTRAEIKDKLGLTDARVFLSSFDRPNITYRVVPKKSERQQMLAFLREHHPEDAGIVYCMSRNKVEEVAAWLNQQGREALPYHAGLPAETREANQDRFIKSEGLVMVATVAFGMGIDKPNVRFVCHLDPPKSLEAYYQETGRAGRDGLPANAWMAYGMADVVMLRQMLEQSEAGDSHRRVERGKLEALLGFCETPDCRRQVLLNYFNETLPEPCGNCDTCLDPVETWDGTIAAQKALSAVYRTGQRYGAGHLIDVLVGNATEKVMQQQHDRLKTFAVGKDLSKVEWQSVYRQLVATGLLTVDLEGYGGFRLTDAGVAVIKGQRVVKLRKDPVLERRRGVHDALRRHNARGGSAGGGLSGEGVSRSGARGALSAADDALWHALKDCRTALAKAQSVPPYVIFHDSTLLEMVAQRPRDHAAFAHLPGVGGRKLERYADAFLEVIRQHG</sequence>
<organism evidence="21 22">
    <name type="scientific">Azospirillum ramasamyi</name>
    <dbReference type="NCBI Taxonomy" id="682998"/>
    <lineage>
        <taxon>Bacteria</taxon>
        <taxon>Pseudomonadati</taxon>
        <taxon>Pseudomonadota</taxon>
        <taxon>Alphaproteobacteria</taxon>
        <taxon>Rhodospirillales</taxon>
        <taxon>Azospirillaceae</taxon>
        <taxon>Azospirillum</taxon>
    </lineage>
</organism>
<dbReference type="GO" id="GO:0005524">
    <property type="term" value="F:ATP binding"/>
    <property type="evidence" value="ECO:0007669"/>
    <property type="project" value="UniProtKB-KW"/>
</dbReference>
<comment type="catalytic activity">
    <reaction evidence="15">
        <text>Couples ATP hydrolysis with the unwinding of duplex DNA by translocating in the 3'-5' direction.</text>
        <dbReference type="EC" id="5.6.2.4"/>
    </reaction>
</comment>
<dbReference type="Gene3D" id="3.40.50.300">
    <property type="entry name" value="P-loop containing nucleotide triphosphate hydrolases"/>
    <property type="match status" value="2"/>
</dbReference>
<dbReference type="InterPro" id="IPR001650">
    <property type="entry name" value="Helicase_C-like"/>
</dbReference>
<keyword evidence="6" id="KW-0227">DNA damage</keyword>
<dbReference type="InterPro" id="IPR002121">
    <property type="entry name" value="HRDC_dom"/>
</dbReference>
<evidence type="ECO:0000256" key="5">
    <source>
        <dbReference type="ARBA" id="ARBA00022741"/>
    </source>
</evidence>
<evidence type="ECO:0000256" key="9">
    <source>
        <dbReference type="ARBA" id="ARBA00022833"/>
    </source>
</evidence>
<evidence type="ECO:0000256" key="1">
    <source>
        <dbReference type="ARBA" id="ARBA00001946"/>
    </source>
</evidence>
<dbReference type="Pfam" id="PF00270">
    <property type="entry name" value="DEAD"/>
    <property type="match status" value="1"/>
</dbReference>
<dbReference type="SMART" id="SM00341">
    <property type="entry name" value="HRDC"/>
    <property type="match status" value="1"/>
</dbReference>
<dbReference type="FunFam" id="1.10.10.10:FF:000175">
    <property type="entry name" value="ATP-dependent DNA helicase RecQ"/>
    <property type="match status" value="1"/>
</dbReference>
<dbReference type="InterPro" id="IPR027417">
    <property type="entry name" value="P-loop_NTPase"/>
</dbReference>
<dbReference type="GO" id="GO:0016787">
    <property type="term" value="F:hydrolase activity"/>
    <property type="evidence" value="ECO:0007669"/>
    <property type="project" value="UniProtKB-KW"/>
</dbReference>
<keyword evidence="14" id="KW-0413">Isomerase</keyword>
<evidence type="ECO:0000256" key="12">
    <source>
        <dbReference type="ARBA" id="ARBA00023172"/>
    </source>
</evidence>
<evidence type="ECO:0000256" key="7">
    <source>
        <dbReference type="ARBA" id="ARBA00022801"/>
    </source>
</evidence>
<evidence type="ECO:0000259" key="19">
    <source>
        <dbReference type="PROSITE" id="PS51192"/>
    </source>
</evidence>
<keyword evidence="11" id="KW-0238">DNA-binding</keyword>
<proteinExistence type="inferred from homology"/>
<dbReference type="RefSeq" id="WP_111065479.1">
    <property type="nucleotide sequence ID" value="NZ_CP029829.1"/>
</dbReference>
<evidence type="ECO:0000256" key="3">
    <source>
        <dbReference type="ARBA" id="ARBA00005446"/>
    </source>
</evidence>
<evidence type="ECO:0000256" key="4">
    <source>
        <dbReference type="ARBA" id="ARBA00022723"/>
    </source>
</evidence>
<evidence type="ECO:0000259" key="18">
    <source>
        <dbReference type="PROSITE" id="PS50967"/>
    </source>
</evidence>
<dbReference type="InterPro" id="IPR011545">
    <property type="entry name" value="DEAD/DEAH_box_helicase_dom"/>
</dbReference>
<keyword evidence="12" id="KW-0233">DNA recombination</keyword>
<keyword evidence="9" id="KW-0862">Zinc</keyword>
<keyword evidence="13" id="KW-0234">DNA repair</keyword>
<gene>
    <name evidence="21" type="primary">recQ</name>
    <name evidence="21" type="ORF">DM194_00650</name>
</gene>
<evidence type="ECO:0000313" key="22">
    <source>
        <dbReference type="Proteomes" id="UP000249605"/>
    </source>
</evidence>
<comment type="cofactor">
    <cofactor evidence="2">
        <name>Zn(2+)</name>
        <dbReference type="ChEBI" id="CHEBI:29105"/>
    </cofactor>
</comment>
<dbReference type="GO" id="GO:0009378">
    <property type="term" value="F:four-way junction helicase activity"/>
    <property type="evidence" value="ECO:0007669"/>
    <property type="project" value="TreeGrafter"/>
</dbReference>
<dbReference type="InterPro" id="IPR036388">
    <property type="entry name" value="WH-like_DNA-bd_sf"/>
</dbReference>
<dbReference type="CDD" id="cd17920">
    <property type="entry name" value="DEXHc_RecQ"/>
    <property type="match status" value="1"/>
</dbReference>
<dbReference type="CDD" id="cd18794">
    <property type="entry name" value="SF2_C_RecQ"/>
    <property type="match status" value="1"/>
</dbReference>
<dbReference type="GO" id="GO:0006310">
    <property type="term" value="P:DNA recombination"/>
    <property type="evidence" value="ECO:0007669"/>
    <property type="project" value="UniProtKB-UniRule"/>
</dbReference>
<dbReference type="InterPro" id="IPR006293">
    <property type="entry name" value="DNA_helicase_ATP-dep_RecQ_bac"/>
</dbReference>
<dbReference type="PROSITE" id="PS50967">
    <property type="entry name" value="HRDC"/>
    <property type="match status" value="1"/>
</dbReference>
<feature type="compositionally biased region" description="Polar residues" evidence="17">
    <location>
        <begin position="1"/>
        <end position="11"/>
    </location>
</feature>
<dbReference type="SUPFAM" id="SSF52540">
    <property type="entry name" value="P-loop containing nucleoside triphosphate hydrolases"/>
    <property type="match status" value="2"/>
</dbReference>
<dbReference type="Proteomes" id="UP000249605">
    <property type="component" value="Chromosome"/>
</dbReference>
<feature type="domain" description="Helicase ATP-binding" evidence="19">
    <location>
        <begin position="45"/>
        <end position="213"/>
    </location>
</feature>
<evidence type="ECO:0000259" key="20">
    <source>
        <dbReference type="PROSITE" id="PS51194"/>
    </source>
</evidence>
<dbReference type="SMART" id="SM00487">
    <property type="entry name" value="DEXDc"/>
    <property type="match status" value="1"/>
</dbReference>
<evidence type="ECO:0000256" key="13">
    <source>
        <dbReference type="ARBA" id="ARBA00023204"/>
    </source>
</evidence>
<dbReference type="Pfam" id="PF00570">
    <property type="entry name" value="HRDC"/>
    <property type="match status" value="1"/>
</dbReference>
<protein>
    <recommendedName>
        <fullName evidence="16">DNA helicase RecQ</fullName>
        <ecNumber evidence="16">5.6.2.4</ecNumber>
    </recommendedName>
</protein>
<feature type="region of interest" description="Disordered" evidence="17">
    <location>
        <begin position="1"/>
        <end position="20"/>
    </location>
</feature>
<dbReference type="GO" id="GO:0030894">
    <property type="term" value="C:replisome"/>
    <property type="evidence" value="ECO:0007669"/>
    <property type="project" value="TreeGrafter"/>
</dbReference>
<comment type="similarity">
    <text evidence="3">Belongs to the helicase family. RecQ subfamily.</text>
</comment>
<dbReference type="GO" id="GO:0043138">
    <property type="term" value="F:3'-5' DNA helicase activity"/>
    <property type="evidence" value="ECO:0007669"/>
    <property type="project" value="UniProtKB-EC"/>
</dbReference>
<dbReference type="OrthoDB" id="9760034at2"/>
<evidence type="ECO:0000256" key="16">
    <source>
        <dbReference type="NCBIfam" id="TIGR01389"/>
    </source>
</evidence>
<dbReference type="PROSITE" id="PS51192">
    <property type="entry name" value="HELICASE_ATP_BIND_1"/>
    <property type="match status" value="1"/>
</dbReference>
<evidence type="ECO:0000256" key="11">
    <source>
        <dbReference type="ARBA" id="ARBA00023125"/>
    </source>
</evidence>
<dbReference type="GO" id="GO:0006260">
    <property type="term" value="P:DNA replication"/>
    <property type="evidence" value="ECO:0007669"/>
    <property type="project" value="InterPro"/>
</dbReference>
<dbReference type="Pfam" id="PF00271">
    <property type="entry name" value="Helicase_C"/>
    <property type="match status" value="1"/>
</dbReference>
<keyword evidence="4" id="KW-0479">Metal-binding</keyword>
<dbReference type="GO" id="GO:0046872">
    <property type="term" value="F:metal ion binding"/>
    <property type="evidence" value="ECO:0007669"/>
    <property type="project" value="UniProtKB-KW"/>
</dbReference>